<dbReference type="Proteomes" id="UP000789570">
    <property type="component" value="Unassembled WGS sequence"/>
</dbReference>
<sequence length="115" mass="13643">LKLKEKSSDEDNEVAARTEMKNLMKDQIPDEYAIYYDKTFFEQSEKIYKKLIPELKKLMSGHFNLRIKAVIKLYEQNDNDIQEFDKDELLPILAQNGYHSIEQSDSDDELRQKLP</sequence>
<evidence type="ECO:0000313" key="1">
    <source>
        <dbReference type="EMBL" id="CAG8766896.1"/>
    </source>
</evidence>
<reference evidence="1" key="1">
    <citation type="submission" date="2021-06" db="EMBL/GenBank/DDBJ databases">
        <authorList>
            <person name="Kallberg Y."/>
            <person name="Tangrot J."/>
            <person name="Rosling A."/>
        </authorList>
    </citation>
    <scope>NUCLEOTIDE SEQUENCE</scope>
    <source>
        <strain evidence="1">UK204</strain>
    </source>
</reference>
<keyword evidence="2" id="KW-1185">Reference proteome</keyword>
<proteinExistence type="predicted"/>
<feature type="non-terminal residue" evidence="1">
    <location>
        <position position="115"/>
    </location>
</feature>
<name>A0A9N9J715_9GLOM</name>
<comment type="caution">
    <text evidence="1">The sequence shown here is derived from an EMBL/GenBank/DDBJ whole genome shotgun (WGS) entry which is preliminary data.</text>
</comment>
<dbReference type="EMBL" id="CAJVPQ010025520">
    <property type="protein sequence ID" value="CAG8766896.1"/>
    <property type="molecule type" value="Genomic_DNA"/>
</dbReference>
<protein>
    <submittedName>
        <fullName evidence="1">17439_t:CDS:1</fullName>
    </submittedName>
</protein>
<dbReference type="AlphaFoldDB" id="A0A9N9J715"/>
<feature type="non-terminal residue" evidence="1">
    <location>
        <position position="1"/>
    </location>
</feature>
<evidence type="ECO:0000313" key="2">
    <source>
        <dbReference type="Proteomes" id="UP000789570"/>
    </source>
</evidence>
<gene>
    <name evidence="1" type="ORF">FCALED_LOCUS17279</name>
</gene>
<accession>A0A9N9J715</accession>
<dbReference type="OrthoDB" id="2410473at2759"/>
<organism evidence="1 2">
    <name type="scientific">Funneliformis caledonium</name>
    <dbReference type="NCBI Taxonomy" id="1117310"/>
    <lineage>
        <taxon>Eukaryota</taxon>
        <taxon>Fungi</taxon>
        <taxon>Fungi incertae sedis</taxon>
        <taxon>Mucoromycota</taxon>
        <taxon>Glomeromycotina</taxon>
        <taxon>Glomeromycetes</taxon>
        <taxon>Glomerales</taxon>
        <taxon>Glomeraceae</taxon>
        <taxon>Funneliformis</taxon>
    </lineage>
</organism>